<dbReference type="GO" id="GO:0005811">
    <property type="term" value="C:lipid droplet"/>
    <property type="evidence" value="ECO:0007669"/>
    <property type="project" value="UniProtKB-SubCell"/>
</dbReference>
<dbReference type="GO" id="GO:0004771">
    <property type="term" value="F:sterol ester esterase activity"/>
    <property type="evidence" value="ECO:0007669"/>
    <property type="project" value="UniProtKB-EC"/>
</dbReference>
<dbReference type="EC" id="3.1.1.13" evidence="9"/>
<evidence type="ECO:0000256" key="9">
    <source>
        <dbReference type="ARBA" id="ARBA00039150"/>
    </source>
</evidence>
<evidence type="ECO:0000313" key="12">
    <source>
        <dbReference type="Proteomes" id="UP000735302"/>
    </source>
</evidence>
<dbReference type="Proteomes" id="UP000735302">
    <property type="component" value="Unassembled WGS sequence"/>
</dbReference>
<dbReference type="AlphaFoldDB" id="A0AAV4BB51"/>
<keyword evidence="6 11" id="KW-0378">Hydrolase</keyword>
<dbReference type="GO" id="GO:0005783">
    <property type="term" value="C:endoplasmic reticulum"/>
    <property type="evidence" value="ECO:0007669"/>
    <property type="project" value="UniProtKB-SubCell"/>
</dbReference>
<gene>
    <name evidence="11" type="ORF">PoB_004210400</name>
</gene>
<comment type="subcellular location">
    <subcellularLocation>
        <location evidence="1">Endoplasmic reticulum</location>
    </subcellularLocation>
    <subcellularLocation>
        <location evidence="2">Lipid droplet</location>
    </subcellularLocation>
</comment>
<keyword evidence="12" id="KW-1185">Reference proteome</keyword>
<dbReference type="PANTHER" id="PTHR13390">
    <property type="entry name" value="LIPASE"/>
    <property type="match status" value="1"/>
</dbReference>
<sequence>MKVNDAKFPAEPLSLTAPFTLHHAKCSQFTHASLDQPTPSMIKPSLYHYPACGQKTVCGSRFVLLLGRADHCKPTQSPVIRQCPLGVGVQEGVKEMADIAPDAKKCSIEEELVHVQGIKTSLLKLGHLTDEGQDAQPRVLMLLVPGNPGVPYYYEDFMQELYNQCNGQIPVWVIGQAGHVRPPGKKLTISDVLSTNDNLYGLQAQISHKLAFIREHIPQDVSLILIGHSIGCYMILNLLDELPPKKILQCFLLFPTVERMSASPNGVVFTPLLRYFRWVVVLAALFFCFLPETVRAGILKWFYRNVDSPECLHKGLMATVTPWTANFATYLGKTEMNKVTALQHDLVEKHVHKLSWYYGKTDGWTPVAYYHDLIARFPQADARLCNLNLKHAFIMKRTEGETMAQIIWLWVQSLHEFLQPKTPESEEQAAS</sequence>
<dbReference type="EMBL" id="BLXT01004610">
    <property type="protein sequence ID" value="GFO15599.1"/>
    <property type="molecule type" value="Genomic_DNA"/>
</dbReference>
<dbReference type="Pfam" id="PF10230">
    <property type="entry name" value="LIDHydrolase"/>
    <property type="match status" value="1"/>
</dbReference>
<protein>
    <recommendedName>
        <fullName evidence="4">Lipid droplet-associated hydrolase</fullName>
        <ecNumber evidence="9">3.1.1.13</ecNumber>
    </recommendedName>
    <alternativeName>
        <fullName evidence="8">Lipid droplet-associated serine hydrolase</fullName>
    </alternativeName>
</protein>
<comment type="caution">
    <text evidence="11">The sequence shown here is derived from an EMBL/GenBank/DDBJ whole genome shotgun (WGS) entry which is preliminary data.</text>
</comment>
<dbReference type="PANTHER" id="PTHR13390:SF0">
    <property type="entry name" value="LIPID DROPLET-ASSOCIATED HYDROLASE"/>
    <property type="match status" value="1"/>
</dbReference>
<comment type="similarity">
    <text evidence="3">Belongs to the AB hydrolase superfamily. LDAH family.</text>
</comment>
<dbReference type="FunFam" id="3.40.50.1820:FF:000068">
    <property type="entry name" value="Lipid droplet associated hydrolase"/>
    <property type="match status" value="1"/>
</dbReference>
<accession>A0AAV4BB51</accession>
<evidence type="ECO:0000256" key="1">
    <source>
        <dbReference type="ARBA" id="ARBA00004240"/>
    </source>
</evidence>
<keyword evidence="7" id="KW-0256">Endoplasmic reticulum</keyword>
<dbReference type="SUPFAM" id="SSF53474">
    <property type="entry name" value="alpha/beta-Hydrolases"/>
    <property type="match status" value="1"/>
</dbReference>
<evidence type="ECO:0000256" key="2">
    <source>
        <dbReference type="ARBA" id="ARBA00004502"/>
    </source>
</evidence>
<dbReference type="Gene3D" id="3.40.50.1820">
    <property type="entry name" value="alpha/beta hydrolase"/>
    <property type="match status" value="1"/>
</dbReference>
<name>A0AAV4BB51_9GAST</name>
<evidence type="ECO:0000256" key="10">
    <source>
        <dbReference type="ARBA" id="ARBA00049527"/>
    </source>
</evidence>
<comment type="catalytic activity">
    <reaction evidence="10">
        <text>a cholesterol ester + H2O = cholesterol + a fatty acid + H(+)</text>
        <dbReference type="Rhea" id="RHEA:36403"/>
        <dbReference type="ChEBI" id="CHEBI:15377"/>
        <dbReference type="ChEBI" id="CHEBI:15378"/>
        <dbReference type="ChEBI" id="CHEBI:16113"/>
        <dbReference type="ChEBI" id="CHEBI:17002"/>
        <dbReference type="ChEBI" id="CHEBI:28868"/>
        <dbReference type="EC" id="3.1.1.13"/>
    </reaction>
    <physiologicalReaction direction="left-to-right" evidence="10">
        <dbReference type="Rhea" id="RHEA:36404"/>
    </physiologicalReaction>
</comment>
<proteinExistence type="inferred from homology"/>
<evidence type="ECO:0000256" key="6">
    <source>
        <dbReference type="ARBA" id="ARBA00022801"/>
    </source>
</evidence>
<evidence type="ECO:0000256" key="4">
    <source>
        <dbReference type="ARBA" id="ARBA00019242"/>
    </source>
</evidence>
<dbReference type="InterPro" id="IPR019363">
    <property type="entry name" value="LDAH"/>
</dbReference>
<evidence type="ECO:0000256" key="3">
    <source>
        <dbReference type="ARBA" id="ARBA00008300"/>
    </source>
</evidence>
<dbReference type="GO" id="GO:0034389">
    <property type="term" value="P:lipid droplet organization"/>
    <property type="evidence" value="ECO:0007669"/>
    <property type="project" value="UniProtKB-ARBA"/>
</dbReference>
<dbReference type="GO" id="GO:0019915">
    <property type="term" value="P:lipid storage"/>
    <property type="evidence" value="ECO:0007669"/>
    <property type="project" value="InterPro"/>
</dbReference>
<evidence type="ECO:0000256" key="8">
    <source>
        <dbReference type="ARBA" id="ARBA00031924"/>
    </source>
</evidence>
<reference evidence="11 12" key="1">
    <citation type="journal article" date="2021" name="Elife">
        <title>Chloroplast acquisition without the gene transfer in kleptoplastic sea slugs, Plakobranchus ocellatus.</title>
        <authorList>
            <person name="Maeda T."/>
            <person name="Takahashi S."/>
            <person name="Yoshida T."/>
            <person name="Shimamura S."/>
            <person name="Takaki Y."/>
            <person name="Nagai Y."/>
            <person name="Toyoda A."/>
            <person name="Suzuki Y."/>
            <person name="Arimoto A."/>
            <person name="Ishii H."/>
            <person name="Satoh N."/>
            <person name="Nishiyama T."/>
            <person name="Hasebe M."/>
            <person name="Maruyama T."/>
            <person name="Minagawa J."/>
            <person name="Obokata J."/>
            <person name="Shigenobu S."/>
        </authorList>
    </citation>
    <scope>NUCLEOTIDE SEQUENCE [LARGE SCALE GENOMIC DNA]</scope>
</reference>
<organism evidence="11 12">
    <name type="scientific">Plakobranchus ocellatus</name>
    <dbReference type="NCBI Taxonomy" id="259542"/>
    <lineage>
        <taxon>Eukaryota</taxon>
        <taxon>Metazoa</taxon>
        <taxon>Spiralia</taxon>
        <taxon>Lophotrochozoa</taxon>
        <taxon>Mollusca</taxon>
        <taxon>Gastropoda</taxon>
        <taxon>Heterobranchia</taxon>
        <taxon>Euthyneura</taxon>
        <taxon>Panpulmonata</taxon>
        <taxon>Sacoglossa</taxon>
        <taxon>Placobranchoidea</taxon>
        <taxon>Plakobranchidae</taxon>
        <taxon>Plakobranchus</taxon>
    </lineage>
</organism>
<evidence type="ECO:0000256" key="5">
    <source>
        <dbReference type="ARBA" id="ARBA00022677"/>
    </source>
</evidence>
<dbReference type="InterPro" id="IPR029058">
    <property type="entry name" value="AB_hydrolase_fold"/>
</dbReference>
<evidence type="ECO:0000313" key="11">
    <source>
        <dbReference type="EMBL" id="GFO15599.1"/>
    </source>
</evidence>
<evidence type="ECO:0000256" key="7">
    <source>
        <dbReference type="ARBA" id="ARBA00022824"/>
    </source>
</evidence>
<keyword evidence="5" id="KW-0551">Lipid droplet</keyword>